<dbReference type="InterPro" id="IPR015422">
    <property type="entry name" value="PyrdxlP-dep_Trfase_small"/>
</dbReference>
<protein>
    <submittedName>
        <fullName evidence="7">GntR family transcriptional regulator</fullName>
    </submittedName>
</protein>
<dbReference type="GO" id="GO:0030170">
    <property type="term" value="F:pyridoxal phosphate binding"/>
    <property type="evidence" value="ECO:0007669"/>
    <property type="project" value="InterPro"/>
</dbReference>
<dbReference type="Gene3D" id="1.10.10.10">
    <property type="entry name" value="Winged helix-like DNA-binding domain superfamily/Winged helix DNA-binding domain"/>
    <property type="match status" value="1"/>
</dbReference>
<dbReference type="InterPro" id="IPR036388">
    <property type="entry name" value="WH-like_DNA-bd_sf"/>
</dbReference>
<evidence type="ECO:0000256" key="5">
    <source>
        <dbReference type="ARBA" id="ARBA00023163"/>
    </source>
</evidence>
<dbReference type="InterPro" id="IPR015424">
    <property type="entry name" value="PyrdxlP-dep_Trfase"/>
</dbReference>
<dbReference type="PROSITE" id="PS50949">
    <property type="entry name" value="HTH_GNTR"/>
    <property type="match status" value="1"/>
</dbReference>
<keyword evidence="8" id="KW-1185">Reference proteome</keyword>
<feature type="domain" description="HTH gntR-type" evidence="6">
    <location>
        <begin position="1"/>
        <end position="61"/>
    </location>
</feature>
<dbReference type="SUPFAM" id="SSF46785">
    <property type="entry name" value="Winged helix' DNA-binding domain"/>
    <property type="match status" value="1"/>
</dbReference>
<name>A0A916TI79_9ACTN</name>
<dbReference type="Proteomes" id="UP000621454">
    <property type="component" value="Unassembled WGS sequence"/>
</dbReference>
<keyword evidence="5" id="KW-0804">Transcription</keyword>
<dbReference type="Pfam" id="PF00392">
    <property type="entry name" value="GntR"/>
    <property type="match status" value="1"/>
</dbReference>
<dbReference type="CDD" id="cd07377">
    <property type="entry name" value="WHTH_GntR"/>
    <property type="match status" value="1"/>
</dbReference>
<evidence type="ECO:0000313" key="8">
    <source>
        <dbReference type="Proteomes" id="UP000621454"/>
    </source>
</evidence>
<dbReference type="GO" id="GO:0003677">
    <property type="term" value="F:DNA binding"/>
    <property type="evidence" value="ECO:0007669"/>
    <property type="project" value="UniProtKB-KW"/>
</dbReference>
<dbReference type="Gene3D" id="3.40.640.10">
    <property type="entry name" value="Type I PLP-dependent aspartate aminotransferase-like (Major domain)"/>
    <property type="match status" value="1"/>
</dbReference>
<keyword evidence="4" id="KW-0238">DNA-binding</keyword>
<dbReference type="InterPro" id="IPR051446">
    <property type="entry name" value="HTH_trans_reg/aminotransferase"/>
</dbReference>
<dbReference type="GO" id="GO:0003700">
    <property type="term" value="F:DNA-binding transcription factor activity"/>
    <property type="evidence" value="ECO:0007669"/>
    <property type="project" value="InterPro"/>
</dbReference>
<reference evidence="7" key="1">
    <citation type="journal article" date="2014" name="Int. J. Syst. Evol. Microbiol.">
        <title>Complete genome sequence of Corynebacterium casei LMG S-19264T (=DSM 44701T), isolated from a smear-ripened cheese.</title>
        <authorList>
            <consortium name="US DOE Joint Genome Institute (JGI-PGF)"/>
            <person name="Walter F."/>
            <person name="Albersmeier A."/>
            <person name="Kalinowski J."/>
            <person name="Ruckert C."/>
        </authorList>
    </citation>
    <scope>NUCLEOTIDE SEQUENCE</scope>
    <source>
        <strain evidence="7">CGMCC 1.12827</strain>
    </source>
</reference>
<reference evidence="7" key="2">
    <citation type="submission" date="2020-09" db="EMBL/GenBank/DDBJ databases">
        <authorList>
            <person name="Sun Q."/>
            <person name="Zhou Y."/>
        </authorList>
    </citation>
    <scope>NUCLEOTIDE SEQUENCE</scope>
    <source>
        <strain evidence="7">CGMCC 1.12827</strain>
    </source>
</reference>
<dbReference type="Pfam" id="PF00155">
    <property type="entry name" value="Aminotran_1_2"/>
    <property type="match status" value="1"/>
</dbReference>
<dbReference type="InterPro" id="IPR015421">
    <property type="entry name" value="PyrdxlP-dep_Trfase_major"/>
</dbReference>
<sequence length="453" mass="48176">MADALRRTYRHRPPGTRLPSTRAIAAEHGVGPVTVQTALRILVAEGLVETRPGSGTYVAATPQRATSGDTAWQSTALGEAGVLDDVLSGTRSVAPEAMSMHRGYLSPELLPGSLLRAAVTRASRDPAVLLGAEMNTGVPQLRSWFARELGDRAGYDAADVLVTGGGQTAVSVTLRALAASGEAVVMEAPTYWGAILAARAHGLRIVPIARTPDGIDPADLDATLEAHHARVFYAQPTFANPTGQSWSTAVRAEVMRVLAARKAFLIEDDWARDLAIGDPPHPVAADDPDGHVVYIRSLTKGMSPSIRVAGLISRGAAHRRITTSRWASELFTPGLAQHVALDVLSAPGWPRHVANLGRTLRHRRDELAALLADVPVEIDRLPGGGLSLWLRLPGRVAARDVVRRASALGLELSPGDEWFPAEPPADFVRMSFAATPPSRYREAAHILAASLIG</sequence>
<evidence type="ECO:0000256" key="4">
    <source>
        <dbReference type="ARBA" id="ARBA00023125"/>
    </source>
</evidence>
<dbReference type="SMART" id="SM00345">
    <property type="entry name" value="HTH_GNTR"/>
    <property type="match status" value="1"/>
</dbReference>
<evidence type="ECO:0000256" key="3">
    <source>
        <dbReference type="ARBA" id="ARBA00023015"/>
    </source>
</evidence>
<dbReference type="PANTHER" id="PTHR46577:SF2">
    <property type="entry name" value="TRANSCRIPTIONAL REGULATORY PROTEIN"/>
    <property type="match status" value="1"/>
</dbReference>
<comment type="caution">
    <text evidence="7">The sequence shown here is derived from an EMBL/GenBank/DDBJ whole genome shotgun (WGS) entry which is preliminary data.</text>
</comment>
<evidence type="ECO:0000256" key="2">
    <source>
        <dbReference type="ARBA" id="ARBA00022898"/>
    </source>
</evidence>
<dbReference type="InterPro" id="IPR004839">
    <property type="entry name" value="Aminotransferase_I/II_large"/>
</dbReference>
<dbReference type="SUPFAM" id="SSF53383">
    <property type="entry name" value="PLP-dependent transferases"/>
    <property type="match status" value="1"/>
</dbReference>
<keyword evidence="3" id="KW-0805">Transcription regulation</keyword>
<dbReference type="EMBL" id="BMGC01000041">
    <property type="protein sequence ID" value="GGB45147.1"/>
    <property type="molecule type" value="Genomic_DNA"/>
</dbReference>
<dbReference type="AlphaFoldDB" id="A0A916TI79"/>
<proteinExistence type="inferred from homology"/>
<dbReference type="Gene3D" id="3.90.1150.10">
    <property type="entry name" value="Aspartate Aminotransferase, domain 1"/>
    <property type="match status" value="1"/>
</dbReference>
<comment type="similarity">
    <text evidence="1">In the C-terminal section; belongs to the class-I pyridoxal-phosphate-dependent aminotransferase family.</text>
</comment>
<dbReference type="CDD" id="cd00609">
    <property type="entry name" value="AAT_like"/>
    <property type="match status" value="1"/>
</dbReference>
<evidence type="ECO:0000259" key="6">
    <source>
        <dbReference type="PROSITE" id="PS50949"/>
    </source>
</evidence>
<dbReference type="PANTHER" id="PTHR46577">
    <property type="entry name" value="HTH-TYPE TRANSCRIPTIONAL REGULATORY PROTEIN GABR"/>
    <property type="match status" value="1"/>
</dbReference>
<keyword evidence="2" id="KW-0663">Pyridoxal phosphate</keyword>
<dbReference type="InterPro" id="IPR036390">
    <property type="entry name" value="WH_DNA-bd_sf"/>
</dbReference>
<organism evidence="7 8">
    <name type="scientific">Gordonia jinhuaensis</name>
    <dbReference type="NCBI Taxonomy" id="1517702"/>
    <lineage>
        <taxon>Bacteria</taxon>
        <taxon>Bacillati</taxon>
        <taxon>Actinomycetota</taxon>
        <taxon>Actinomycetes</taxon>
        <taxon>Mycobacteriales</taxon>
        <taxon>Gordoniaceae</taxon>
        <taxon>Gordonia</taxon>
    </lineage>
</organism>
<gene>
    <name evidence="7" type="ORF">GCM10011489_35720</name>
</gene>
<evidence type="ECO:0000313" key="7">
    <source>
        <dbReference type="EMBL" id="GGB45147.1"/>
    </source>
</evidence>
<dbReference type="InterPro" id="IPR000524">
    <property type="entry name" value="Tscrpt_reg_HTH_GntR"/>
</dbReference>
<evidence type="ECO:0000256" key="1">
    <source>
        <dbReference type="ARBA" id="ARBA00005384"/>
    </source>
</evidence>
<accession>A0A916TI79</accession>